<dbReference type="RefSeq" id="XP_002681751.1">
    <property type="nucleotide sequence ID" value="XM_002681705.1"/>
</dbReference>
<gene>
    <name evidence="2" type="ORF">NAEGRDRAFT_62909</name>
</gene>
<dbReference type="KEGG" id="ngr:NAEGRDRAFT_62909"/>
<reference evidence="2 3" key="1">
    <citation type="journal article" date="2010" name="Cell">
        <title>The genome of Naegleria gruberi illuminates early eukaryotic versatility.</title>
        <authorList>
            <person name="Fritz-Laylin L.K."/>
            <person name="Prochnik S.E."/>
            <person name="Ginger M.L."/>
            <person name="Dacks J.B."/>
            <person name="Carpenter M.L."/>
            <person name="Field M.C."/>
            <person name="Kuo A."/>
            <person name="Paredez A."/>
            <person name="Chapman J."/>
            <person name="Pham J."/>
            <person name="Shu S."/>
            <person name="Neupane R."/>
            <person name="Cipriano M."/>
            <person name="Mancuso J."/>
            <person name="Tu H."/>
            <person name="Salamov A."/>
            <person name="Lindquist E."/>
            <person name="Shapiro H."/>
            <person name="Lucas S."/>
            <person name="Grigoriev I.V."/>
            <person name="Cande W.Z."/>
            <person name="Fulton C."/>
            <person name="Rokhsar D.S."/>
            <person name="Dawson S.C."/>
        </authorList>
    </citation>
    <scope>NUCLEOTIDE SEQUENCE [LARGE SCALE GENOMIC DNA]</scope>
    <source>
        <strain evidence="2 3">NEG-M</strain>
    </source>
</reference>
<evidence type="ECO:0000313" key="3">
    <source>
        <dbReference type="Proteomes" id="UP000006671"/>
    </source>
</evidence>
<dbReference type="InParanoid" id="D2V279"/>
<keyword evidence="3" id="KW-1185">Reference proteome</keyword>
<proteinExistence type="predicted"/>
<keyword evidence="1" id="KW-1133">Transmembrane helix</keyword>
<evidence type="ECO:0000256" key="1">
    <source>
        <dbReference type="SAM" id="Phobius"/>
    </source>
</evidence>
<sequence>MASRHRDFKIKAWPFVSHTSNVDRSETDIMWPLIRYERYGTRKKFSIRPFLFKYESDSSTNALTIMFLFYSILYKVSIDAVTLFLLPFLTFHRKSKTSQTTMILAGLLYFLRKTFHAAQETKFMAILPFMYFSNESKRTDDNNMSFQTLFPFFWKYKTKETHLNIVLPFYFLFENGKFRIRQMWPFFGTQLRPGKYQEWSILYPLFRVRKGEGNFTLHMPWPFLKYERSPEKHSLRFLPICWIRFLKKGGSRGFVLFFYWKHVSSKNCSPSEPAKFTFGIWGLLHIKISLDKGESKGHHIFWIFLLFFYFKNSEKVYTFITPFFMHAKYEKQLMKRRIYLFPFFYYSKYHDHDWHLFIPLLFTYFKKTIYNYSTSKTSKTFFTTLLLFWFHKSKYETEGTTSTDYNNVFLPFYWVRKDIGIRDGKTTDDTTKIFLIPLLFYFFKENIDGREDIMVNLFYLFYYRNQKSIEKMRVWLFPIFYYSDIGKEKTFLLFVLLYARRSEEKNYLSILIIYSKLHKKQSHKLVTYPFFLYITYTSYKQTDEVLSHTRLFVGGLFGHRKIYDEVTIWLFVCYYSFVSKNESIRMGSFFFLPPYFYHSVEDGKVTMSTIFPFYVYNRYWKYTFIFPFFFIRNDRRKKSAHLHFIFDLSIDSQDKNYYFKLFYIPRTRYSLIQYDSKYVGSAEGTSMMRRWRLFAFPFFYFEKRALETPDLTSSETKQYAPLITVALFWLLKDLSLGRIILDYREMIKSMYILPLFYIKIDRNNQVVNALRNGQYLSFSLIYFISEKVALFRYTRLITPNSHRSSMYVFLLFFSTVKNWWTGHGEVVGNDFTLSFLWIFRQGWSFIYWNQQYSTDAYNYLCCYVLPLFYFDKQTKTTTLEEVFERSFSLLWILHKTAALFTMDKVVNTSKESNQITKSDTSSFLFPIYYYSCNDSNKVWKWLWLPAPKTWGVSIINWIVEYEYSTYKPIDQRKIGEQRLHISPLYYRDIKYDLTQPSKTVQEDVHYGFWFFTKNLSLIRAWSLTTTSNRKQGFYIFLVILKYTNVSGTSLRKTFCLVWMFTKWLALFHNNVLCTQPSVSMSTNTDDYSNKNHRQFVMSLYFYKHMTGNIERREFSLFWLFYKYVTFFCVWKYENEQGWFAYPLVFYRAVKTTTRAFKFLSVLFLVEKYVSVFFWRCVVEGNRKKILTYLFPIFFLERERESVTLETKTHLFMLWLFYKRIAMAHYWKLFANGHTDSGFYSFPLVRYTNDSSGEAGKKFDISIFYFFHKNLAIIYFGKDRTRTYCDTMFYIFPLFIHQTKDHSSNLTKRIDWSIFFLFYYKLALVRYWNIVTFISNVGNKTKSTQDLCFYIFMLYSFTKEFASSKTTLTHSFAWLFHPLLSTLRFKLSRCREDFSRLFYIFPLILFHSSKEGGTSTFYLSLLWLFHKFVSMFHFGRQVFGDGHILAGGASDNKDSKITSFILFLYFYASDTRVKEKKWSLFWLFVRQVSFIRYSKSLKEGHKLLKFLVFPFFKFERWSTKSSRWCLLPFVPVKFSWVANFMVYTKRVNKVGAVLDDGKEDKSSRDQNRYLRVLYKVVVWQYVDQVKSLEINPFFASEHDYTDGYKSWDILGGCLGRVKNSPEHQDACRLFCCCFV</sequence>
<protein>
    <submittedName>
        <fullName evidence="2">Predicted protein</fullName>
    </submittedName>
</protein>
<name>D2V279_NAEGR</name>
<feature type="transmembrane region" description="Helical" evidence="1">
    <location>
        <begin position="67"/>
        <end position="89"/>
    </location>
</feature>
<dbReference type="EMBL" id="GG738849">
    <property type="protein sequence ID" value="EFC49007.1"/>
    <property type="molecule type" value="Genomic_DNA"/>
</dbReference>
<accession>D2V279</accession>
<dbReference type="OMA" id="HYHREAS"/>
<organism evidence="3">
    <name type="scientific">Naegleria gruberi</name>
    <name type="common">Amoeba</name>
    <dbReference type="NCBI Taxonomy" id="5762"/>
    <lineage>
        <taxon>Eukaryota</taxon>
        <taxon>Discoba</taxon>
        <taxon>Heterolobosea</taxon>
        <taxon>Tetramitia</taxon>
        <taxon>Eutetramitia</taxon>
        <taxon>Vahlkampfiidae</taxon>
        <taxon>Naegleria</taxon>
    </lineage>
</organism>
<dbReference type="VEuPathDB" id="AmoebaDB:NAEGRDRAFT_62909"/>
<keyword evidence="1" id="KW-0472">Membrane</keyword>
<keyword evidence="1" id="KW-0812">Transmembrane</keyword>
<dbReference type="Proteomes" id="UP000006671">
    <property type="component" value="Unassembled WGS sequence"/>
</dbReference>
<dbReference type="GeneID" id="8861382"/>
<dbReference type="OrthoDB" id="10255574at2759"/>
<evidence type="ECO:0000313" key="2">
    <source>
        <dbReference type="EMBL" id="EFC49007.1"/>
    </source>
</evidence>